<evidence type="ECO:0000313" key="2">
    <source>
        <dbReference type="EMBL" id="POS69556.1"/>
    </source>
</evidence>
<organism evidence="2 3">
    <name type="scientific">Diaporthe helianthi</name>
    <dbReference type="NCBI Taxonomy" id="158607"/>
    <lineage>
        <taxon>Eukaryota</taxon>
        <taxon>Fungi</taxon>
        <taxon>Dikarya</taxon>
        <taxon>Ascomycota</taxon>
        <taxon>Pezizomycotina</taxon>
        <taxon>Sordariomycetes</taxon>
        <taxon>Sordariomycetidae</taxon>
        <taxon>Diaporthales</taxon>
        <taxon>Diaporthaceae</taxon>
        <taxon>Diaporthe</taxon>
    </lineage>
</organism>
<feature type="compositionally biased region" description="Low complexity" evidence="1">
    <location>
        <begin position="72"/>
        <end position="84"/>
    </location>
</feature>
<reference evidence="2" key="1">
    <citation type="submission" date="2017-09" db="EMBL/GenBank/DDBJ databases">
        <title>Polyketide synthases of a Diaporthe helianthi virulent isolate.</title>
        <authorList>
            <person name="Baroncelli R."/>
        </authorList>
    </citation>
    <scope>NUCLEOTIDE SEQUENCE [LARGE SCALE GENOMIC DNA]</scope>
    <source>
        <strain evidence="2">7/96</strain>
    </source>
</reference>
<name>A0A2P5HH33_DIAHE</name>
<keyword evidence="3" id="KW-1185">Reference proteome</keyword>
<evidence type="ECO:0000256" key="1">
    <source>
        <dbReference type="SAM" id="MobiDB-lite"/>
    </source>
</evidence>
<dbReference type="OrthoDB" id="10536932at2759"/>
<dbReference type="AlphaFoldDB" id="A0A2P5HH33"/>
<comment type="caution">
    <text evidence="2">The sequence shown here is derived from an EMBL/GenBank/DDBJ whole genome shotgun (WGS) entry which is preliminary data.</text>
</comment>
<dbReference type="EMBL" id="MAVT02002171">
    <property type="protein sequence ID" value="POS69556.1"/>
    <property type="molecule type" value="Genomic_DNA"/>
</dbReference>
<evidence type="ECO:0000313" key="3">
    <source>
        <dbReference type="Proteomes" id="UP000094444"/>
    </source>
</evidence>
<protein>
    <submittedName>
        <fullName evidence="2">Uncharacterized protein</fullName>
    </submittedName>
</protein>
<dbReference type="Proteomes" id="UP000094444">
    <property type="component" value="Unassembled WGS sequence"/>
</dbReference>
<dbReference type="InParanoid" id="A0A2P5HH33"/>
<sequence>MHKPDLDARIAGPSRDELVKIVGDLAADPAVKGKVVSAVDMARSLAKEEQPSTRPSLFDRISNGFRRKPKAETLTMTSTTSSETLTEDRETPRKRSTANLEEITPKPKAVKSDIQESW</sequence>
<feature type="region of interest" description="Disordered" evidence="1">
    <location>
        <begin position="70"/>
        <end position="118"/>
    </location>
</feature>
<proteinExistence type="predicted"/>
<gene>
    <name evidence="2" type="ORF">DHEL01_v212053</name>
</gene>
<accession>A0A2P5HH33</accession>